<keyword evidence="1" id="KW-0472">Membrane</keyword>
<dbReference type="EMBL" id="LUKE01000006">
    <property type="protein sequence ID" value="KYG61438.1"/>
    <property type="molecule type" value="Genomic_DNA"/>
</dbReference>
<dbReference type="OrthoDB" id="5291139at2"/>
<proteinExistence type="predicted"/>
<gene>
    <name evidence="2" type="ORF">AZI86_17140</name>
</gene>
<keyword evidence="1" id="KW-1133">Transmembrane helix</keyword>
<evidence type="ECO:0000313" key="2">
    <source>
        <dbReference type="EMBL" id="KYG61438.1"/>
    </source>
</evidence>
<sequence>MENFINSLPKPVLVLLVLIVAIFVIFLLQPPRTICDTQLDSFKEDQKGSIFALKEKKNVIPPSIQRSKEACQLGNSPGSCYEYFLTLKKVADGINKASTECAAQLFGVAEARTAITDGVELMTRLAWGLKPPEPTLERFGWMQEAELATFCRLRSVYIRANGEEGWVELRRKIFAKLPGEEVPVALEPGQESVQPRMANTMMTEENIWNRSLFSVRCEIF</sequence>
<evidence type="ECO:0000313" key="3">
    <source>
        <dbReference type="Proteomes" id="UP000075320"/>
    </source>
</evidence>
<keyword evidence="1" id="KW-0812">Transmembrane</keyword>
<dbReference type="RefSeq" id="WP_061836520.1">
    <property type="nucleotide sequence ID" value="NZ_LUKE01000006.1"/>
</dbReference>
<feature type="transmembrane region" description="Helical" evidence="1">
    <location>
        <begin position="12"/>
        <end position="29"/>
    </location>
</feature>
<accession>A0A150WE95</accession>
<dbReference type="AlphaFoldDB" id="A0A150WE95"/>
<dbReference type="Proteomes" id="UP000075320">
    <property type="component" value="Unassembled WGS sequence"/>
</dbReference>
<comment type="caution">
    <text evidence="2">The sequence shown here is derived from an EMBL/GenBank/DDBJ whole genome shotgun (WGS) entry which is preliminary data.</text>
</comment>
<organism evidence="2 3">
    <name type="scientific">Bdellovibrio bacteriovorus</name>
    <dbReference type="NCBI Taxonomy" id="959"/>
    <lineage>
        <taxon>Bacteria</taxon>
        <taxon>Pseudomonadati</taxon>
        <taxon>Bdellovibrionota</taxon>
        <taxon>Bdellovibrionia</taxon>
        <taxon>Bdellovibrionales</taxon>
        <taxon>Pseudobdellovibrionaceae</taxon>
        <taxon>Bdellovibrio</taxon>
    </lineage>
</organism>
<reference evidence="2 3" key="1">
    <citation type="submission" date="2016-03" db="EMBL/GenBank/DDBJ databases">
        <authorList>
            <person name="Ploux O."/>
        </authorList>
    </citation>
    <scope>NUCLEOTIDE SEQUENCE [LARGE SCALE GENOMIC DNA]</scope>
    <source>
        <strain evidence="2 3">R0</strain>
    </source>
</reference>
<keyword evidence="3" id="KW-1185">Reference proteome</keyword>
<protein>
    <submittedName>
        <fullName evidence="2">Uncharacterized protein</fullName>
    </submittedName>
</protein>
<name>A0A150WE95_BDEBC</name>
<evidence type="ECO:0000256" key="1">
    <source>
        <dbReference type="SAM" id="Phobius"/>
    </source>
</evidence>